<evidence type="ECO:0000313" key="2">
    <source>
        <dbReference type="EMBL" id="AEA46535.1"/>
    </source>
</evidence>
<dbReference type="EMBL" id="CP002588">
    <property type="protein sequence ID" value="AEA46535.1"/>
    <property type="molecule type" value="Genomic_DNA"/>
</dbReference>
<dbReference type="GeneID" id="10393604"/>
<dbReference type="InterPro" id="IPR007408">
    <property type="entry name" value="DUF460"/>
</dbReference>
<evidence type="ECO:0008006" key="4">
    <source>
        <dbReference type="Google" id="ProtNLM"/>
    </source>
</evidence>
<dbReference type="HOGENOM" id="CLU_027052_1_0_2"/>
<feature type="coiled-coil region" evidence="1">
    <location>
        <begin position="402"/>
        <end position="488"/>
    </location>
</feature>
<dbReference type="Proteomes" id="UP000008136">
    <property type="component" value="Chromosome"/>
</dbReference>
<sequence>MTCIFGIDIVKGSVHGRGRPKYALFIVNEGEKEKIVSKAKLFRLIRQYKPSIVSVDNISELFSSKEELIKFLKEIPPTTKLVQVAGKHSLPYLAKRYGLRMDIRNPMDEAKACALLAGFGVGEEVSVFVDKTLIVVSRNRSLGKGGWRQNKYRRRIHDEVRRVYNEIKSKLDELGFEYVEDRKKGYGGISRGVLLVNAPKEAVPINSFKTRDVQVRVEAVEKERIEFIPLKQTKAYTIVGVDPGTTTAIAVLDLSGNLLGVSSRKEWSSSEVVDYILSFGKPVVIATDKSSPPDFVSKLRASFNAVLYTPKEDMSVDKKKTLASKYKVLNDHERDALAAAMEAYNSYKNKLLNIEKRIPSGYDVDAIKAGIIKGLTLRELLGKKKEVKVKEEKPPKEQREDSEKRENLIRELEEENRILKEEVEKLREEIERLRARIVSISREEHERIRKDNYIRSLEAEIAELRAEIKERDRIIEDLKERVEQLRSMKLLEFSGWKGVKVLTKFTREEIEKLEREIGIEKGDVIYIHNPGGGGRAQAEYLCSRGVKAIIASNVSHTAMAVFEEMEVPVIGVDEVDIKVSDNVAVLKTDRFEEIYRKKVEEMNRKKLERVEQLIFEYKQRRSMR</sequence>
<gene>
    <name evidence="2" type="ordered locus">Arcve_0508</name>
</gene>
<keyword evidence="1" id="KW-0175">Coiled coil</keyword>
<reference evidence="2 3" key="1">
    <citation type="submission" date="2011-03" db="EMBL/GenBank/DDBJ databases">
        <title>The complete genome of Archaeoglobus veneficus SNP6.</title>
        <authorList>
            <consortium name="US DOE Joint Genome Institute (JGI-PGF)"/>
            <person name="Lucas S."/>
            <person name="Copeland A."/>
            <person name="Lapidus A."/>
            <person name="Bruce D."/>
            <person name="Goodwin L."/>
            <person name="Pitluck S."/>
            <person name="Kyrpides N."/>
            <person name="Mavromatis K."/>
            <person name="Pagani I."/>
            <person name="Ivanova N."/>
            <person name="Mikhailova N."/>
            <person name="Lu M."/>
            <person name="Detter J.C."/>
            <person name="Tapia R."/>
            <person name="Han C."/>
            <person name="Land M."/>
            <person name="Hauser L."/>
            <person name="Markowitz V."/>
            <person name="Cheng J.-F."/>
            <person name="Hugenholtz P."/>
            <person name="Woyke T."/>
            <person name="Wu D."/>
            <person name="Spring S."/>
            <person name="Brambilla E."/>
            <person name="Klenk H.-P."/>
            <person name="Eisen J.A."/>
        </authorList>
    </citation>
    <scope>NUCLEOTIDE SEQUENCE [LARGE SCALE GENOMIC DNA]</scope>
    <source>
        <strain>SNP6</strain>
    </source>
</reference>
<keyword evidence="3" id="KW-1185">Reference proteome</keyword>
<dbReference type="RefSeq" id="WP_013683209.1">
    <property type="nucleotide sequence ID" value="NC_015320.1"/>
</dbReference>
<dbReference type="OrthoDB" id="15228at2157"/>
<dbReference type="PANTHER" id="PTHR40707:SF1">
    <property type="entry name" value="DUF460 DOMAIN-CONTAINING PROTEIN"/>
    <property type="match status" value="1"/>
</dbReference>
<dbReference type="STRING" id="693661.Arcve_0508"/>
<dbReference type="AlphaFoldDB" id="F2KQA2"/>
<dbReference type="PANTHER" id="PTHR40707">
    <property type="entry name" value="POSSIBLE NUCLEASE OF RNASE H FOLD, RUVC/YQGF FAMILY"/>
    <property type="match status" value="1"/>
</dbReference>
<protein>
    <recommendedName>
        <fullName evidence="4">DUF460 domain-containing protein</fullName>
    </recommendedName>
</protein>
<evidence type="ECO:0000313" key="3">
    <source>
        <dbReference type="Proteomes" id="UP000008136"/>
    </source>
</evidence>
<dbReference type="KEGG" id="ave:Arcve_0508"/>
<organism evidence="2 3">
    <name type="scientific">Archaeoglobus veneficus (strain DSM 11195 / SNP6)</name>
    <dbReference type="NCBI Taxonomy" id="693661"/>
    <lineage>
        <taxon>Archaea</taxon>
        <taxon>Methanobacteriati</taxon>
        <taxon>Methanobacteriota</taxon>
        <taxon>Archaeoglobi</taxon>
        <taxon>Archaeoglobales</taxon>
        <taxon>Archaeoglobaceae</taxon>
        <taxon>Archaeoglobus</taxon>
    </lineage>
</organism>
<evidence type="ECO:0000256" key="1">
    <source>
        <dbReference type="SAM" id="Coils"/>
    </source>
</evidence>
<accession>F2KQA2</accession>
<dbReference type="Pfam" id="PF04312">
    <property type="entry name" value="DUF460"/>
    <property type="match status" value="1"/>
</dbReference>
<proteinExistence type="predicted"/>
<name>F2KQA2_ARCVS</name>
<dbReference type="eggNOG" id="arCOG04219">
    <property type="taxonomic scope" value="Archaea"/>
</dbReference>